<dbReference type="EC" id="2.7.1.26" evidence="1"/>
<evidence type="ECO:0000313" key="9">
    <source>
        <dbReference type="EMBL" id="OGK29068.1"/>
    </source>
</evidence>
<evidence type="ECO:0000256" key="6">
    <source>
        <dbReference type="ARBA" id="ARBA00022840"/>
    </source>
</evidence>
<dbReference type="Proteomes" id="UP000177027">
    <property type="component" value="Unassembled WGS sequence"/>
</dbReference>
<organism evidence="9 10">
    <name type="scientific">Candidatus Roizmanbacteria bacterium RIFCSPHIGHO2_02_FULL_40_9</name>
    <dbReference type="NCBI Taxonomy" id="1802042"/>
    <lineage>
        <taxon>Bacteria</taxon>
        <taxon>Candidatus Roizmaniibacteriota</taxon>
    </lineage>
</organism>
<gene>
    <name evidence="9" type="ORF">A3D06_00495</name>
</gene>
<keyword evidence="3" id="KW-0288">FMN</keyword>
<dbReference type="PANTHER" id="PTHR22749:SF6">
    <property type="entry name" value="RIBOFLAVIN KINASE"/>
    <property type="match status" value="1"/>
</dbReference>
<accession>A0A1F7HD00</accession>
<dbReference type="Gene3D" id="2.40.30.30">
    <property type="entry name" value="Riboflavin kinase-like"/>
    <property type="match status" value="1"/>
</dbReference>
<dbReference type="PANTHER" id="PTHR22749">
    <property type="entry name" value="RIBOFLAVIN KINASE/FMN ADENYLYLTRANSFERASE"/>
    <property type="match status" value="1"/>
</dbReference>
<evidence type="ECO:0000256" key="1">
    <source>
        <dbReference type="ARBA" id="ARBA00012105"/>
    </source>
</evidence>
<evidence type="ECO:0000256" key="3">
    <source>
        <dbReference type="ARBA" id="ARBA00022643"/>
    </source>
</evidence>
<protein>
    <recommendedName>
        <fullName evidence="1">riboflavin kinase</fullName>
        <ecNumber evidence="1">2.7.1.26</ecNumber>
    </recommendedName>
</protein>
<comment type="caution">
    <text evidence="9">The sequence shown here is derived from an EMBL/GenBank/DDBJ whole genome shotgun (WGS) entry which is preliminary data.</text>
</comment>
<evidence type="ECO:0000256" key="7">
    <source>
        <dbReference type="ARBA" id="ARBA00047880"/>
    </source>
</evidence>
<reference evidence="9 10" key="1">
    <citation type="journal article" date="2016" name="Nat. Commun.">
        <title>Thousands of microbial genomes shed light on interconnected biogeochemical processes in an aquifer system.</title>
        <authorList>
            <person name="Anantharaman K."/>
            <person name="Brown C.T."/>
            <person name="Hug L.A."/>
            <person name="Sharon I."/>
            <person name="Castelle C.J."/>
            <person name="Probst A.J."/>
            <person name="Thomas B.C."/>
            <person name="Singh A."/>
            <person name="Wilkins M.J."/>
            <person name="Karaoz U."/>
            <person name="Brodie E.L."/>
            <person name="Williams K.H."/>
            <person name="Hubbard S.S."/>
            <person name="Banfield J.F."/>
        </authorList>
    </citation>
    <scope>NUCLEOTIDE SEQUENCE [LARGE SCALE GENOMIC DNA]</scope>
</reference>
<dbReference type="SUPFAM" id="SSF82114">
    <property type="entry name" value="Riboflavin kinase-like"/>
    <property type="match status" value="1"/>
</dbReference>
<dbReference type="InterPro" id="IPR023465">
    <property type="entry name" value="Riboflavin_kinase_dom_sf"/>
</dbReference>
<keyword evidence="6" id="KW-0067">ATP-binding</keyword>
<dbReference type="EMBL" id="MFZS01000019">
    <property type="protein sequence ID" value="OGK29068.1"/>
    <property type="molecule type" value="Genomic_DNA"/>
</dbReference>
<evidence type="ECO:0000256" key="4">
    <source>
        <dbReference type="ARBA" id="ARBA00022679"/>
    </source>
</evidence>
<dbReference type="GO" id="GO:0009231">
    <property type="term" value="P:riboflavin biosynthetic process"/>
    <property type="evidence" value="ECO:0007669"/>
    <property type="project" value="InterPro"/>
</dbReference>
<comment type="catalytic activity">
    <reaction evidence="7">
        <text>riboflavin + ATP = FMN + ADP + H(+)</text>
        <dbReference type="Rhea" id="RHEA:14357"/>
        <dbReference type="ChEBI" id="CHEBI:15378"/>
        <dbReference type="ChEBI" id="CHEBI:30616"/>
        <dbReference type="ChEBI" id="CHEBI:57986"/>
        <dbReference type="ChEBI" id="CHEBI:58210"/>
        <dbReference type="ChEBI" id="CHEBI:456216"/>
        <dbReference type="EC" id="2.7.1.26"/>
    </reaction>
</comment>
<evidence type="ECO:0000256" key="2">
    <source>
        <dbReference type="ARBA" id="ARBA00022630"/>
    </source>
</evidence>
<keyword evidence="4" id="KW-0808">Transferase</keyword>
<feature type="domain" description="Riboflavin kinase" evidence="8">
    <location>
        <begin position="4"/>
        <end position="121"/>
    </location>
</feature>
<evidence type="ECO:0000259" key="8">
    <source>
        <dbReference type="SMART" id="SM00904"/>
    </source>
</evidence>
<proteinExistence type="predicted"/>
<dbReference type="GO" id="GO:0008531">
    <property type="term" value="F:riboflavin kinase activity"/>
    <property type="evidence" value="ECO:0007669"/>
    <property type="project" value="UniProtKB-EC"/>
</dbReference>
<dbReference type="InterPro" id="IPR023468">
    <property type="entry name" value="Riboflavin_kinase"/>
</dbReference>
<dbReference type="GO" id="GO:0005524">
    <property type="term" value="F:ATP binding"/>
    <property type="evidence" value="ECO:0007669"/>
    <property type="project" value="UniProtKB-KW"/>
</dbReference>
<dbReference type="AlphaFoldDB" id="A0A1F7HD00"/>
<dbReference type="Pfam" id="PF01687">
    <property type="entry name" value="Flavokinase"/>
    <property type="match status" value="1"/>
</dbReference>
<evidence type="ECO:0000256" key="5">
    <source>
        <dbReference type="ARBA" id="ARBA00022741"/>
    </source>
</evidence>
<dbReference type="GO" id="GO:0009398">
    <property type="term" value="P:FMN biosynthetic process"/>
    <property type="evidence" value="ECO:0007669"/>
    <property type="project" value="TreeGrafter"/>
</dbReference>
<evidence type="ECO:0000313" key="10">
    <source>
        <dbReference type="Proteomes" id="UP000177027"/>
    </source>
</evidence>
<sequence>MDWVSSKVHKGDQSARKIGFPTANLDPHIIEESYRLGIYGGFVKIDHRQFLGIFYFGPNYLKNSLDNIFEVHILDFDANLYDQIIEVKLIKFIREPEKFNSIDEATKKIEEDVKILRNLVLETGFA</sequence>
<keyword evidence="5" id="KW-0547">Nucleotide-binding</keyword>
<dbReference type="InterPro" id="IPR015865">
    <property type="entry name" value="Riboflavin_kinase_bac/euk"/>
</dbReference>
<name>A0A1F7HD00_9BACT</name>
<dbReference type="SMART" id="SM00904">
    <property type="entry name" value="Flavokinase"/>
    <property type="match status" value="1"/>
</dbReference>
<keyword evidence="2" id="KW-0285">Flavoprotein</keyword>